<sequence>MAKPTRARLPTSEPLKMAPELEELIGYNLKRAYVVVQKDYRAALGDGGLSPRTFAALSLAVAYPNLTQSNLARMLGIERSGLVAIIDELERDGLLKRTTVPGDRRVQALVPLEAGIAAHRATLAKVKAHEDKLLEDLSDVEKETLIFLLRKIRRHETES</sequence>
<dbReference type="Gene3D" id="1.10.10.10">
    <property type="entry name" value="Winged helix-like DNA-binding domain superfamily/Winged helix DNA-binding domain"/>
    <property type="match status" value="1"/>
</dbReference>
<dbReference type="PRINTS" id="PR00598">
    <property type="entry name" value="HTHMARR"/>
</dbReference>
<dbReference type="InterPro" id="IPR036388">
    <property type="entry name" value="WH-like_DNA-bd_sf"/>
</dbReference>
<dbReference type="SMART" id="SM00347">
    <property type="entry name" value="HTH_MARR"/>
    <property type="match status" value="1"/>
</dbReference>
<keyword evidence="1" id="KW-0805">Transcription regulation</keyword>
<dbReference type="Pfam" id="PF12802">
    <property type="entry name" value="MarR_2"/>
    <property type="match status" value="1"/>
</dbReference>
<comment type="caution">
    <text evidence="5">The sequence shown here is derived from an EMBL/GenBank/DDBJ whole genome shotgun (WGS) entry which is preliminary data.</text>
</comment>
<keyword evidence="3" id="KW-0804">Transcription</keyword>
<dbReference type="AlphaFoldDB" id="A0A2T6KR04"/>
<dbReference type="SUPFAM" id="SSF46785">
    <property type="entry name" value="Winged helix' DNA-binding domain"/>
    <property type="match status" value="1"/>
</dbReference>
<organism evidence="5 6">
    <name type="scientific">Yoonia sediminilitoris</name>
    <dbReference type="NCBI Taxonomy" id="1286148"/>
    <lineage>
        <taxon>Bacteria</taxon>
        <taxon>Pseudomonadati</taxon>
        <taxon>Pseudomonadota</taxon>
        <taxon>Alphaproteobacteria</taxon>
        <taxon>Rhodobacterales</taxon>
        <taxon>Paracoccaceae</taxon>
        <taxon>Yoonia</taxon>
    </lineage>
</organism>
<feature type="domain" description="HTH marR-type" evidence="4">
    <location>
        <begin position="22"/>
        <end position="154"/>
    </location>
</feature>
<dbReference type="PANTHER" id="PTHR42756:SF1">
    <property type="entry name" value="TRANSCRIPTIONAL REPRESSOR OF EMRAB OPERON"/>
    <property type="match status" value="1"/>
</dbReference>
<dbReference type="RefSeq" id="WP_108384673.1">
    <property type="nucleotide sequence ID" value="NZ_QBUD01000001.1"/>
</dbReference>
<proteinExistence type="predicted"/>
<evidence type="ECO:0000313" key="5">
    <source>
        <dbReference type="EMBL" id="PUB18984.1"/>
    </source>
</evidence>
<dbReference type="GO" id="GO:0003677">
    <property type="term" value="F:DNA binding"/>
    <property type="evidence" value="ECO:0007669"/>
    <property type="project" value="UniProtKB-KW"/>
</dbReference>
<keyword evidence="6" id="KW-1185">Reference proteome</keyword>
<evidence type="ECO:0000313" key="6">
    <source>
        <dbReference type="Proteomes" id="UP000244523"/>
    </source>
</evidence>
<evidence type="ECO:0000256" key="3">
    <source>
        <dbReference type="ARBA" id="ARBA00023163"/>
    </source>
</evidence>
<dbReference type="OrthoDB" id="8077146at2"/>
<dbReference type="InterPro" id="IPR036390">
    <property type="entry name" value="WH_DNA-bd_sf"/>
</dbReference>
<dbReference type="PROSITE" id="PS50995">
    <property type="entry name" value="HTH_MARR_2"/>
    <property type="match status" value="1"/>
</dbReference>
<evidence type="ECO:0000259" key="4">
    <source>
        <dbReference type="PROSITE" id="PS50995"/>
    </source>
</evidence>
<reference evidence="5 6" key="1">
    <citation type="submission" date="2018-04" db="EMBL/GenBank/DDBJ databases">
        <title>Genomic Encyclopedia of Archaeal and Bacterial Type Strains, Phase II (KMG-II): from individual species to whole genera.</title>
        <authorList>
            <person name="Goeker M."/>
        </authorList>
    </citation>
    <scope>NUCLEOTIDE SEQUENCE [LARGE SCALE GENOMIC DNA]</scope>
    <source>
        <strain evidence="5 6">DSM 29955</strain>
    </source>
</reference>
<evidence type="ECO:0000256" key="2">
    <source>
        <dbReference type="ARBA" id="ARBA00023125"/>
    </source>
</evidence>
<name>A0A2T6KR04_9RHOB</name>
<dbReference type="Proteomes" id="UP000244523">
    <property type="component" value="Unassembled WGS sequence"/>
</dbReference>
<accession>A0A2T6KR04</accession>
<evidence type="ECO:0000256" key="1">
    <source>
        <dbReference type="ARBA" id="ARBA00023015"/>
    </source>
</evidence>
<gene>
    <name evidence="5" type="ORF">C8N45_101575</name>
</gene>
<dbReference type="GO" id="GO:0003700">
    <property type="term" value="F:DNA-binding transcription factor activity"/>
    <property type="evidence" value="ECO:0007669"/>
    <property type="project" value="InterPro"/>
</dbReference>
<dbReference type="EMBL" id="QBUD01000001">
    <property type="protein sequence ID" value="PUB18984.1"/>
    <property type="molecule type" value="Genomic_DNA"/>
</dbReference>
<keyword evidence="2" id="KW-0238">DNA-binding</keyword>
<protein>
    <submittedName>
        <fullName evidence="5">MarR family transcriptional regulator</fullName>
    </submittedName>
</protein>
<dbReference type="PANTHER" id="PTHR42756">
    <property type="entry name" value="TRANSCRIPTIONAL REGULATOR, MARR"/>
    <property type="match status" value="1"/>
</dbReference>
<dbReference type="InterPro" id="IPR000835">
    <property type="entry name" value="HTH_MarR-typ"/>
</dbReference>